<keyword evidence="5" id="KW-0769">Symport</keyword>
<comment type="subcellular location">
    <subcellularLocation>
        <location evidence="1">Membrane</location>
        <topology evidence="1">Multi-pass membrane protein</topology>
    </subcellularLocation>
</comment>
<dbReference type="GO" id="GO:0046872">
    <property type="term" value="F:metal ion binding"/>
    <property type="evidence" value="ECO:0007669"/>
    <property type="project" value="UniProtKB-KW"/>
</dbReference>
<evidence type="ECO:0000256" key="3">
    <source>
        <dbReference type="ARBA" id="ARBA00022448"/>
    </source>
</evidence>
<keyword evidence="4" id="KW-0812">Transmembrane</keyword>
<feature type="binding site" evidence="8">
    <location>
        <position position="56"/>
    </location>
    <ligand>
        <name>Na(+)</name>
        <dbReference type="ChEBI" id="CHEBI:29101"/>
        <label>1</label>
    </ligand>
</feature>
<proteinExistence type="inferred from homology"/>
<organism evidence="9 10">
    <name type="scientific">Portunus trituberculatus</name>
    <name type="common">Swimming crab</name>
    <name type="synonym">Neptunus trituberculatus</name>
    <dbReference type="NCBI Taxonomy" id="210409"/>
    <lineage>
        <taxon>Eukaryota</taxon>
        <taxon>Metazoa</taxon>
        <taxon>Ecdysozoa</taxon>
        <taxon>Arthropoda</taxon>
        <taxon>Crustacea</taxon>
        <taxon>Multicrustacea</taxon>
        <taxon>Malacostraca</taxon>
        <taxon>Eumalacostraca</taxon>
        <taxon>Eucarida</taxon>
        <taxon>Decapoda</taxon>
        <taxon>Pleocyemata</taxon>
        <taxon>Brachyura</taxon>
        <taxon>Eubrachyura</taxon>
        <taxon>Portunoidea</taxon>
        <taxon>Portunidae</taxon>
        <taxon>Portuninae</taxon>
        <taxon>Portunus</taxon>
    </lineage>
</organism>
<evidence type="ECO:0000256" key="4">
    <source>
        <dbReference type="ARBA" id="ARBA00022692"/>
    </source>
</evidence>
<reference evidence="9 10" key="1">
    <citation type="submission" date="2019-05" db="EMBL/GenBank/DDBJ databases">
        <title>Another draft genome of Portunus trituberculatus and its Hox gene families provides insights of decapod evolution.</title>
        <authorList>
            <person name="Jeong J.-H."/>
            <person name="Song I."/>
            <person name="Kim S."/>
            <person name="Choi T."/>
            <person name="Kim D."/>
            <person name="Ryu S."/>
            <person name="Kim W."/>
        </authorList>
    </citation>
    <scope>NUCLEOTIDE SEQUENCE [LARGE SCALE GENOMIC DNA]</scope>
    <source>
        <tissue evidence="9">Muscle</tissue>
    </source>
</reference>
<dbReference type="Proteomes" id="UP000324222">
    <property type="component" value="Unassembled WGS sequence"/>
</dbReference>
<evidence type="ECO:0000256" key="6">
    <source>
        <dbReference type="ARBA" id="ARBA00022989"/>
    </source>
</evidence>
<evidence type="ECO:0000256" key="2">
    <source>
        <dbReference type="ARBA" id="ARBA00006459"/>
    </source>
</evidence>
<comment type="similarity">
    <text evidence="2">Belongs to the sodium:neurotransmitter symporter (SNF) (TC 2.A.22) family.</text>
</comment>
<dbReference type="GO" id="GO:0005886">
    <property type="term" value="C:plasma membrane"/>
    <property type="evidence" value="ECO:0007669"/>
    <property type="project" value="TreeGrafter"/>
</dbReference>
<sequence length="80" mass="9302">MNKIVTPFSGRTKEQMDKKTNFCSSEEEKVMMKQDKDEEERGMWGNQCEFFLSCLGYAVGFGNVWRFPYLAYKNGGDHSI</sequence>
<keyword evidence="6" id="KW-1133">Transmembrane helix</keyword>
<protein>
    <submittedName>
        <fullName evidence="9">Sodium-and chloride-dependent glycine transporter 1</fullName>
    </submittedName>
</protein>
<evidence type="ECO:0000256" key="8">
    <source>
        <dbReference type="PIRSR" id="PIRSR600175-1"/>
    </source>
</evidence>
<keyword evidence="7" id="KW-0472">Membrane</keyword>
<evidence type="ECO:0000256" key="5">
    <source>
        <dbReference type="ARBA" id="ARBA00022847"/>
    </source>
</evidence>
<comment type="caution">
    <text evidence="9">The sequence shown here is derived from an EMBL/GenBank/DDBJ whole genome shotgun (WGS) entry which is preliminary data.</text>
</comment>
<dbReference type="SUPFAM" id="SSF161070">
    <property type="entry name" value="SNF-like"/>
    <property type="match status" value="1"/>
</dbReference>
<dbReference type="Pfam" id="PF00209">
    <property type="entry name" value="SNF"/>
    <property type="match status" value="1"/>
</dbReference>
<dbReference type="EMBL" id="VSRR010071622">
    <property type="protein sequence ID" value="MPC86483.1"/>
    <property type="molecule type" value="Genomic_DNA"/>
</dbReference>
<evidence type="ECO:0000256" key="7">
    <source>
        <dbReference type="ARBA" id="ARBA00023136"/>
    </source>
</evidence>
<keyword evidence="8" id="KW-0915">Sodium</keyword>
<dbReference type="GO" id="GO:0089718">
    <property type="term" value="P:amino acid import across plasma membrane"/>
    <property type="evidence" value="ECO:0007669"/>
    <property type="project" value="TreeGrafter"/>
</dbReference>
<dbReference type="InterPro" id="IPR000175">
    <property type="entry name" value="Na/ntran_symport"/>
</dbReference>
<dbReference type="OrthoDB" id="6354857at2759"/>
<evidence type="ECO:0000313" key="10">
    <source>
        <dbReference type="Proteomes" id="UP000324222"/>
    </source>
</evidence>
<feature type="binding site" evidence="8">
    <location>
        <position position="58"/>
    </location>
    <ligand>
        <name>Na(+)</name>
        <dbReference type="ChEBI" id="CHEBI:29101"/>
        <label>1</label>
    </ligand>
</feature>
<accession>A0A5B7IVZ1</accession>
<evidence type="ECO:0000313" key="9">
    <source>
        <dbReference type="EMBL" id="MPC86483.1"/>
    </source>
</evidence>
<gene>
    <name evidence="9" type="primary">slc6a9_3</name>
    <name evidence="9" type="ORF">E2C01_081313</name>
</gene>
<dbReference type="PROSITE" id="PS50267">
    <property type="entry name" value="NA_NEUROTRAN_SYMP_3"/>
    <property type="match status" value="1"/>
</dbReference>
<dbReference type="PANTHER" id="PTHR11616">
    <property type="entry name" value="SODIUM/CHLORIDE DEPENDENT TRANSPORTER"/>
    <property type="match status" value="1"/>
</dbReference>
<keyword evidence="3" id="KW-0813">Transport</keyword>
<feature type="binding site" evidence="8">
    <location>
        <position position="63"/>
    </location>
    <ligand>
        <name>Na(+)</name>
        <dbReference type="ChEBI" id="CHEBI:29101"/>
        <label>1</label>
    </ligand>
</feature>
<name>A0A5B7IVZ1_PORTR</name>
<keyword evidence="8" id="KW-0479">Metal-binding</keyword>
<dbReference type="AlphaFoldDB" id="A0A5B7IVZ1"/>
<dbReference type="InterPro" id="IPR037272">
    <property type="entry name" value="SNS_sf"/>
</dbReference>
<dbReference type="PANTHER" id="PTHR11616:SF241">
    <property type="entry name" value="SODIUM- AND CHLORIDE-DEPENDENT GLYCINE TRANSPORTER 2"/>
    <property type="match status" value="1"/>
</dbReference>
<feature type="binding site" evidence="8">
    <location>
        <position position="59"/>
    </location>
    <ligand>
        <name>Na(+)</name>
        <dbReference type="ChEBI" id="CHEBI:29101"/>
        <label>1</label>
    </ligand>
</feature>
<keyword evidence="10" id="KW-1185">Reference proteome</keyword>
<evidence type="ECO:0000256" key="1">
    <source>
        <dbReference type="ARBA" id="ARBA00004141"/>
    </source>
</evidence>
<dbReference type="GO" id="GO:0005283">
    <property type="term" value="F:amino acid:sodium symporter activity"/>
    <property type="evidence" value="ECO:0007669"/>
    <property type="project" value="TreeGrafter"/>
</dbReference>